<dbReference type="GO" id="GO:0071770">
    <property type="term" value="P:DIM/DIP cell wall layer assembly"/>
    <property type="evidence" value="ECO:0007669"/>
    <property type="project" value="TreeGrafter"/>
</dbReference>
<dbReference type="PANTHER" id="PTHR40048">
    <property type="entry name" value="RHAMNOSYL O-METHYLTRANSFERASE"/>
    <property type="match status" value="1"/>
</dbReference>
<dbReference type="EMBL" id="JACIED010000005">
    <property type="protein sequence ID" value="MBB4009347.1"/>
    <property type="molecule type" value="Genomic_DNA"/>
</dbReference>
<dbReference type="Gene3D" id="3.40.50.150">
    <property type="entry name" value="Vaccinia Virus protein VP39"/>
    <property type="match status" value="1"/>
</dbReference>
<evidence type="ECO:0000256" key="2">
    <source>
        <dbReference type="ARBA" id="ARBA00022679"/>
    </source>
</evidence>
<dbReference type="Proteomes" id="UP000185598">
    <property type="component" value="Unassembled WGS sequence"/>
</dbReference>
<dbReference type="Proteomes" id="UP000544107">
    <property type="component" value="Unassembled WGS sequence"/>
</dbReference>
<evidence type="ECO:0000313" key="5">
    <source>
        <dbReference type="Proteomes" id="UP000185598"/>
    </source>
</evidence>
<sequence>MNVVNDFQALVSRNIQSIGESKDFLDLSNLWIEKCIPLGYMYNFSWLGRPIIQMPQDSYAIQEMIWSVKPDLVIETGIAHGGSLVLSASMLAMLDYCEAVQKGEMLDPKASRRKVLGIDIDIRAHNRAAIEAHPLSHKIEMIEGSSVAPDIFAKVKEAAKAHETIMVFLDSNHTHAHVLEELELYAPLTSKGSYCAVWDTLVEDMPADLYPDRPWGPGDNPKTAVWEYMRRLAEEGRNGADGAPLRFDYDRTLEHKIAITVSRDGFLRRV</sequence>
<dbReference type="GO" id="GO:0005886">
    <property type="term" value="C:plasma membrane"/>
    <property type="evidence" value="ECO:0007669"/>
    <property type="project" value="TreeGrafter"/>
</dbReference>
<evidence type="ECO:0000313" key="3">
    <source>
        <dbReference type="EMBL" id="MBB4009347.1"/>
    </source>
</evidence>
<dbReference type="Pfam" id="PF04989">
    <property type="entry name" value="RMNT_CmcI"/>
    <property type="match status" value="1"/>
</dbReference>
<reference evidence="3 6" key="2">
    <citation type="submission" date="2020-08" db="EMBL/GenBank/DDBJ databases">
        <title>Genomic Encyclopedia of Type Strains, Phase IV (KMG-IV): sequencing the most valuable type-strain genomes for metagenomic binning, comparative biology and taxonomic classification.</title>
        <authorList>
            <person name="Goeker M."/>
        </authorList>
    </citation>
    <scope>NUCLEOTIDE SEQUENCE [LARGE SCALE GENOMIC DNA]</scope>
    <source>
        <strain evidence="3 6">DSM 100021</strain>
    </source>
</reference>
<dbReference type="InterPro" id="IPR029063">
    <property type="entry name" value="SAM-dependent_MTases_sf"/>
</dbReference>
<dbReference type="AlphaFoldDB" id="A0A1Q9A911"/>
<keyword evidence="1" id="KW-0489">Methyltransferase</keyword>
<evidence type="ECO:0000256" key="1">
    <source>
        <dbReference type="ARBA" id="ARBA00022603"/>
    </source>
</evidence>
<dbReference type="RefSeq" id="WP_075613798.1">
    <property type="nucleotide sequence ID" value="NZ_JACIED010000005.1"/>
</dbReference>
<dbReference type="GO" id="GO:0008610">
    <property type="term" value="P:lipid biosynthetic process"/>
    <property type="evidence" value="ECO:0007669"/>
    <property type="project" value="InterPro"/>
</dbReference>
<comment type="caution">
    <text evidence="4">The sequence shown here is derived from an EMBL/GenBank/DDBJ whole genome shotgun (WGS) entry which is preliminary data.</text>
</comment>
<dbReference type="GO" id="GO:0008168">
    <property type="term" value="F:methyltransferase activity"/>
    <property type="evidence" value="ECO:0007669"/>
    <property type="project" value="UniProtKB-KW"/>
</dbReference>
<dbReference type="EMBL" id="MKIN01000020">
    <property type="protein sequence ID" value="OLP51094.1"/>
    <property type="molecule type" value="Genomic_DNA"/>
</dbReference>
<protein>
    <submittedName>
        <fullName evidence="4">Cephalosporin hydroxylase</fullName>
    </submittedName>
</protein>
<organism evidence="4 5">
    <name type="scientific">Allorhizobium taibaishanense</name>
    <dbReference type="NCBI Taxonomy" id="887144"/>
    <lineage>
        <taxon>Bacteria</taxon>
        <taxon>Pseudomonadati</taxon>
        <taxon>Pseudomonadota</taxon>
        <taxon>Alphaproteobacteria</taxon>
        <taxon>Hyphomicrobiales</taxon>
        <taxon>Rhizobiaceae</taxon>
        <taxon>Rhizobium/Agrobacterium group</taxon>
        <taxon>Allorhizobium</taxon>
    </lineage>
</organism>
<dbReference type="OrthoDB" id="189417at2"/>
<dbReference type="PANTHER" id="PTHR40048:SF1">
    <property type="entry name" value="RHAMNOSYL O-METHYLTRANSFERASE"/>
    <property type="match status" value="1"/>
</dbReference>
<gene>
    <name evidence="4" type="ORF">BJF91_07720</name>
    <name evidence="3" type="ORF">GGQ71_003635</name>
</gene>
<accession>A0A1Q9A911</accession>
<reference evidence="4 5" key="1">
    <citation type="submission" date="2016-09" db="EMBL/GenBank/DDBJ databases">
        <title>Rhizobium oryziradicis sp. nov., isolated from the root of rice.</title>
        <authorList>
            <person name="Zhao J."/>
            <person name="Zhang X."/>
        </authorList>
    </citation>
    <scope>NUCLEOTIDE SEQUENCE [LARGE SCALE GENOMIC DNA]</scope>
    <source>
        <strain evidence="4 5">14971</strain>
    </source>
</reference>
<dbReference type="STRING" id="887144.BJF91_07720"/>
<name>A0A1Q9A911_9HYPH</name>
<proteinExistence type="predicted"/>
<keyword evidence="5" id="KW-1185">Reference proteome</keyword>
<dbReference type="SUPFAM" id="SSF53335">
    <property type="entry name" value="S-adenosyl-L-methionine-dependent methyltransferases"/>
    <property type="match status" value="1"/>
</dbReference>
<dbReference type="InterPro" id="IPR007072">
    <property type="entry name" value="RNMT_CmcI"/>
</dbReference>
<keyword evidence="2" id="KW-0808">Transferase</keyword>
<evidence type="ECO:0000313" key="4">
    <source>
        <dbReference type="EMBL" id="OLP51094.1"/>
    </source>
</evidence>
<dbReference type="GO" id="GO:0032259">
    <property type="term" value="P:methylation"/>
    <property type="evidence" value="ECO:0007669"/>
    <property type="project" value="UniProtKB-KW"/>
</dbReference>
<evidence type="ECO:0000313" key="6">
    <source>
        <dbReference type="Proteomes" id="UP000544107"/>
    </source>
</evidence>